<feature type="domain" description="N-acetyltransferase" evidence="1">
    <location>
        <begin position="1"/>
        <end position="116"/>
    </location>
</feature>
<sequence>MPNGSEVPMAGVLLDDRAQHVRVVDEAEGPRYALYVDAQQAGVLAYRMVGHRRVLGHTEIDESYRGRGFSRVLIRAVLNDLQQRKERVTIHCPAIGRFIKQSRQYVGVIDMDHPGIWNEPAAGEPAS</sequence>
<gene>
    <name evidence="3" type="ORF">GCM10022207_78490</name>
</gene>
<dbReference type="PROSITE" id="PS51729">
    <property type="entry name" value="GNAT_YJDJ"/>
    <property type="match status" value="1"/>
</dbReference>
<dbReference type="InterPro" id="IPR045057">
    <property type="entry name" value="Gcn5-rel_NAT"/>
</dbReference>
<dbReference type="PANTHER" id="PTHR31435">
    <property type="entry name" value="PROTEIN NATD1"/>
    <property type="match status" value="1"/>
</dbReference>
<dbReference type="InterPro" id="IPR016181">
    <property type="entry name" value="Acyl_CoA_acyltransferase"/>
</dbReference>
<feature type="domain" description="N-acetyltransferase" evidence="2">
    <location>
        <begin position="24"/>
        <end position="110"/>
    </location>
</feature>
<dbReference type="SUPFAM" id="SSF55729">
    <property type="entry name" value="Acyl-CoA N-acyltransferases (Nat)"/>
    <property type="match status" value="1"/>
</dbReference>
<protein>
    <submittedName>
        <fullName evidence="3">N-acetyltransferase</fullName>
    </submittedName>
</protein>
<accession>A0ABP7LBA5</accession>
<evidence type="ECO:0000259" key="1">
    <source>
        <dbReference type="PROSITE" id="PS51186"/>
    </source>
</evidence>
<dbReference type="Gene3D" id="3.40.630.30">
    <property type="match status" value="1"/>
</dbReference>
<dbReference type="Pfam" id="PF14542">
    <property type="entry name" value="Acetyltransf_CG"/>
    <property type="match status" value="1"/>
</dbReference>
<dbReference type="PANTHER" id="PTHR31435:SF10">
    <property type="entry name" value="BSR4717 PROTEIN"/>
    <property type="match status" value="1"/>
</dbReference>
<dbReference type="EMBL" id="BAAAZA010000039">
    <property type="protein sequence ID" value="GAA3898377.1"/>
    <property type="molecule type" value="Genomic_DNA"/>
</dbReference>
<proteinExistence type="predicted"/>
<evidence type="ECO:0000259" key="2">
    <source>
        <dbReference type="PROSITE" id="PS51729"/>
    </source>
</evidence>
<evidence type="ECO:0000313" key="4">
    <source>
        <dbReference type="Proteomes" id="UP001501563"/>
    </source>
</evidence>
<dbReference type="InterPro" id="IPR000182">
    <property type="entry name" value="GNAT_dom"/>
</dbReference>
<dbReference type="PROSITE" id="PS51186">
    <property type="entry name" value="GNAT"/>
    <property type="match status" value="1"/>
</dbReference>
<keyword evidence="4" id="KW-1185">Reference proteome</keyword>
<organism evidence="3 4">
    <name type="scientific">Streptomyces lannensis</name>
    <dbReference type="NCBI Taxonomy" id="766498"/>
    <lineage>
        <taxon>Bacteria</taxon>
        <taxon>Bacillati</taxon>
        <taxon>Actinomycetota</taxon>
        <taxon>Actinomycetes</taxon>
        <taxon>Kitasatosporales</taxon>
        <taxon>Streptomycetaceae</taxon>
        <taxon>Streptomyces</taxon>
    </lineage>
</organism>
<reference evidence="4" key="1">
    <citation type="journal article" date="2019" name="Int. J. Syst. Evol. Microbiol.">
        <title>The Global Catalogue of Microorganisms (GCM) 10K type strain sequencing project: providing services to taxonomists for standard genome sequencing and annotation.</title>
        <authorList>
            <consortium name="The Broad Institute Genomics Platform"/>
            <consortium name="The Broad Institute Genome Sequencing Center for Infectious Disease"/>
            <person name="Wu L."/>
            <person name="Ma J."/>
        </authorList>
    </citation>
    <scope>NUCLEOTIDE SEQUENCE [LARGE SCALE GENOMIC DNA]</scope>
    <source>
        <strain evidence="4">JCM 16578</strain>
    </source>
</reference>
<evidence type="ECO:0000313" key="3">
    <source>
        <dbReference type="EMBL" id="GAA3898377.1"/>
    </source>
</evidence>
<dbReference type="InterPro" id="IPR031165">
    <property type="entry name" value="GNAT_YJDJ"/>
</dbReference>
<name>A0ABP7LBA5_9ACTN</name>
<comment type="caution">
    <text evidence="3">The sequence shown here is derived from an EMBL/GenBank/DDBJ whole genome shotgun (WGS) entry which is preliminary data.</text>
</comment>
<dbReference type="Proteomes" id="UP001501563">
    <property type="component" value="Unassembled WGS sequence"/>
</dbReference>